<name>A0A6F8XVP7_9ACTN</name>
<keyword evidence="5" id="KW-1185">Reference proteome</keyword>
<evidence type="ECO:0000313" key="4">
    <source>
        <dbReference type="EMBL" id="BCB77914.1"/>
    </source>
</evidence>
<organism evidence="4 5">
    <name type="scientific">Phytohabitans flavus</name>
    <dbReference type="NCBI Taxonomy" id="1076124"/>
    <lineage>
        <taxon>Bacteria</taxon>
        <taxon>Bacillati</taxon>
        <taxon>Actinomycetota</taxon>
        <taxon>Actinomycetes</taxon>
        <taxon>Micromonosporales</taxon>
        <taxon>Micromonosporaceae</taxon>
    </lineage>
</organism>
<keyword evidence="2" id="KW-0732">Signal</keyword>
<feature type="region of interest" description="Disordered" evidence="1">
    <location>
        <begin position="51"/>
        <end position="72"/>
    </location>
</feature>
<evidence type="ECO:0000259" key="3">
    <source>
        <dbReference type="Pfam" id="PF12275"/>
    </source>
</evidence>
<dbReference type="Proteomes" id="UP000502508">
    <property type="component" value="Chromosome"/>
</dbReference>
<feature type="chain" id="PRO_5026280915" description="DUF3616 domain-containing protein" evidence="2">
    <location>
        <begin position="25"/>
        <end position="1404"/>
    </location>
</feature>
<feature type="signal peptide" evidence="2">
    <location>
        <begin position="1"/>
        <end position="24"/>
    </location>
</feature>
<accession>A0A6F8XVP7</accession>
<dbReference type="KEGG" id="pfla:Pflav_043240"/>
<gene>
    <name evidence="4" type="ORF">Pflav_043240</name>
</gene>
<protein>
    <recommendedName>
        <fullName evidence="3">DUF3616 domain-containing protein</fullName>
    </recommendedName>
</protein>
<reference evidence="4 5" key="1">
    <citation type="submission" date="2020-03" db="EMBL/GenBank/DDBJ databases">
        <title>Whole genome shotgun sequence of Phytohabitans flavus NBRC 107702.</title>
        <authorList>
            <person name="Komaki H."/>
            <person name="Tamura T."/>
        </authorList>
    </citation>
    <scope>NUCLEOTIDE SEQUENCE [LARGE SCALE GENOMIC DNA]</scope>
    <source>
        <strain evidence="4 5">NBRC 107702</strain>
    </source>
</reference>
<dbReference type="InterPro" id="IPR022060">
    <property type="entry name" value="DUF3616"/>
</dbReference>
<evidence type="ECO:0000313" key="5">
    <source>
        <dbReference type="Proteomes" id="UP000502508"/>
    </source>
</evidence>
<evidence type="ECO:0000256" key="2">
    <source>
        <dbReference type="SAM" id="SignalP"/>
    </source>
</evidence>
<evidence type="ECO:0000256" key="1">
    <source>
        <dbReference type="SAM" id="MobiDB-lite"/>
    </source>
</evidence>
<feature type="domain" description="DUF3616" evidence="3">
    <location>
        <begin position="929"/>
        <end position="1035"/>
    </location>
</feature>
<dbReference type="Pfam" id="PF12275">
    <property type="entry name" value="DUF3616"/>
    <property type="match status" value="1"/>
</dbReference>
<sequence>MVAALATTLALSTAIFVAPQSAAAAGPLADLVLVEADSASTFGAVSLVTASTDGTPSTKNPVPLPTTTQARNNPLTLNISESNAGHLNRSADGRYLTIGGWNREPGTGSSSDNHSVARVDARGGVDTTTTLGSSFSREFANSVVSPDGQTLFASGEGKDGSTNSALVRVQFGGNTPDAWTNSLMRSGSTAKIFGGNLYVATTWVSPYGIAKIGDGIPAAPAPYTAFFGNNVPGYFGSGMGDFTLLDLNPNVPGIDTAYVADDGIMKLSFDGTNWTGQGTTRQLGRVDSFTARAVDGHAELFIVRAGNQLVRVTDTAASGAVPVYEEQVLKTAAAGKVFRGVDFAPEGWNPKLAPPAPSNEVAVVEVNGASNSTQSASVAIQRYATANNAYRGQIQLPGDTFTLPSSNTTAGGLRRSADGRYVTLAGNSNPVGPKVASPTVVARIDGQAQVANTVLPDAYATVSGAPYEVISTDGSAYWMSGASGNSLRYAAHGASASTQVDSFGAPSLSIVDGVLYVGGNPFGGSANIDRYPSALPTAAEVRTSVVSNLPSVQEFAMLDADDEVAGPDVVYFSTLQGVLGKYALVDGAWKSVGTFAAGTAFAHLAAQPVLGGVEIYGTASDGSRLVKLVDTAGRTEAPAIAAPVTMATATPGTVLRGVAFPPVGGWPAPSGQPTARPSILTTSNQVVGTALNPRNPTLGVSLNDRDTPAAQLTLTVTSSNQTVLPDAGITVDGTGAYRRLFFAPLASGSAQLTIKVSDPQGNTTTTTASYSANPAFADTSIFFYYGVDDISSAVDVGDGYLLGVTDEENSLRLWKRQKPADVTGAGSQYRTISVDGIGGSEYDYEGIAKVGDLIYLFASHGNDKGGGSEPERARFDVVKMTGTGGNVQFTRVGGTTDLKPQLLAWDAANGHGLGADALGFVAGTKPGIIPNPPNGFNIEGVELAPGSSSTLYLGFRAPTFVKNGKPHALIVPVTNIDKYSTGEDAQATFGAPIFLDLGGRSIREIRKNADDDYVISAGPGNGNTTWALFTWNGKPNSKPVLDQLLGEENTYGTWETIPSVPSPMVAGAQIELLTDSGDADGRGRSFGKMYTLTGGPRPGHLNVYVQPANSGATVTVDGVARDTGGLDGLALADGKHKVCVLAPTGYTAPACQNVTTSATAGVTLDMALSPNSGIQVRWNNTLIGNKPVTVTVDGVPVNDGTTGPVNARVEPGQRVICWSAVAGFNPPACRTQVFEPGVTYGITGNYTANPDASGYTGPTGMLRVVQTANPVNTTVVVDGKPRASWSLDWMRIAPGQHKVCFTDVVGFITPECKTVTVTGALTTTVEVAFTQAAALQVSTDAPGPAQIFVNGVAYDGWGVWTYLPAGEVQVSFGPIPGRTTPPSQTVTLTPGQTTVVTGSYAPAS</sequence>
<reference evidence="4 5" key="2">
    <citation type="submission" date="2020-03" db="EMBL/GenBank/DDBJ databases">
        <authorList>
            <person name="Ichikawa N."/>
            <person name="Kimura A."/>
            <person name="Kitahashi Y."/>
            <person name="Uohara A."/>
        </authorList>
    </citation>
    <scope>NUCLEOTIDE SEQUENCE [LARGE SCALE GENOMIC DNA]</scope>
    <source>
        <strain evidence="4 5">NBRC 107702</strain>
    </source>
</reference>
<dbReference type="EMBL" id="AP022870">
    <property type="protein sequence ID" value="BCB77914.1"/>
    <property type="molecule type" value="Genomic_DNA"/>
</dbReference>
<proteinExistence type="predicted"/>